<proteinExistence type="predicted"/>
<dbReference type="AlphaFoldDB" id="A0A8S1D320"/>
<evidence type="ECO:0000256" key="1">
    <source>
        <dbReference type="SAM" id="MobiDB-lite"/>
    </source>
</evidence>
<dbReference type="SUPFAM" id="SSF52058">
    <property type="entry name" value="L domain-like"/>
    <property type="match status" value="1"/>
</dbReference>
<dbReference type="InterPro" id="IPR032675">
    <property type="entry name" value="LRR_dom_sf"/>
</dbReference>
<keyword evidence="3" id="KW-1185">Reference proteome</keyword>
<dbReference type="Gene3D" id="3.80.10.10">
    <property type="entry name" value="Ribonuclease Inhibitor"/>
    <property type="match status" value="2"/>
</dbReference>
<organism evidence="2 3">
    <name type="scientific">Cloeon dipterum</name>
    <dbReference type="NCBI Taxonomy" id="197152"/>
    <lineage>
        <taxon>Eukaryota</taxon>
        <taxon>Metazoa</taxon>
        <taxon>Ecdysozoa</taxon>
        <taxon>Arthropoda</taxon>
        <taxon>Hexapoda</taxon>
        <taxon>Insecta</taxon>
        <taxon>Pterygota</taxon>
        <taxon>Palaeoptera</taxon>
        <taxon>Ephemeroptera</taxon>
        <taxon>Pisciforma</taxon>
        <taxon>Baetidae</taxon>
        <taxon>Cloeon</taxon>
    </lineage>
</organism>
<feature type="compositionally biased region" description="Low complexity" evidence="1">
    <location>
        <begin position="463"/>
        <end position="479"/>
    </location>
</feature>
<dbReference type="Proteomes" id="UP000494165">
    <property type="component" value="Unassembled WGS sequence"/>
</dbReference>
<feature type="region of interest" description="Disordered" evidence="1">
    <location>
        <begin position="398"/>
        <end position="485"/>
    </location>
</feature>
<dbReference type="EMBL" id="CADEPI010000103">
    <property type="protein sequence ID" value="CAB3374814.1"/>
    <property type="molecule type" value="Genomic_DNA"/>
</dbReference>
<name>A0A8S1D320_9INSE</name>
<sequence length="485" mass="54684">MFKNSLFNLALNSVVENVDSYDRDLVNLILGPIRRNLRHETLKIIKDHVHQDDYSKNDRIDKLWAILPILYTSKNYVRFDTTDLMEIASNCFCLEDSRFKELVRCCCSNTPNLRSLTINGLDRFALEEREWASIIALKNLEVLCLVDVSVSLPGVLAITQQCEKLEKFKANSVIVHVPSCEAFRKDFVYVKITAKRFREYKLTMQKTMPKYVEELANCAAFPQYTLLNIEPEEFADFDLVPGLTQVTELRFSSFQLDEINEEDEFPIFPLLRILRISVVASHEQHLLKQFLNSYGHALRKLILEGVILSKFTLAELFILCPNLNSLEFINCDLSGVKAPIEALPQLKTFKWRLDLPLCYLIEDPLYWGSLDVPGTAGASVNNGQATANAGSQTATFGANGGSSQVGSFGGAQAGGQPAATRPPPTTTTTTRRPKKKRPFVLSPAWIRTPRPQKTDNEQPVRRPLGWLLNGGPLNNLLGLGHRRKN</sequence>
<accession>A0A8S1D320</accession>
<gene>
    <name evidence="2" type="ORF">CLODIP_2_CD04780</name>
</gene>
<evidence type="ECO:0000313" key="3">
    <source>
        <dbReference type="Proteomes" id="UP000494165"/>
    </source>
</evidence>
<evidence type="ECO:0000313" key="2">
    <source>
        <dbReference type="EMBL" id="CAB3374814.1"/>
    </source>
</evidence>
<reference evidence="2 3" key="1">
    <citation type="submission" date="2020-04" db="EMBL/GenBank/DDBJ databases">
        <authorList>
            <person name="Alioto T."/>
            <person name="Alioto T."/>
            <person name="Gomez Garrido J."/>
        </authorList>
    </citation>
    <scope>NUCLEOTIDE SEQUENCE [LARGE SCALE GENOMIC DNA]</scope>
</reference>
<protein>
    <submittedName>
        <fullName evidence="2">Uncharacterized protein</fullName>
    </submittedName>
</protein>
<comment type="caution">
    <text evidence="2">The sequence shown here is derived from an EMBL/GenBank/DDBJ whole genome shotgun (WGS) entry which is preliminary data.</text>
</comment>